<accession>A0AAN8ZZ36</accession>
<evidence type="ECO:0000313" key="2">
    <source>
        <dbReference type="Proteomes" id="UP001381693"/>
    </source>
</evidence>
<reference evidence="1 2" key="1">
    <citation type="submission" date="2023-11" db="EMBL/GenBank/DDBJ databases">
        <title>Halocaridina rubra genome assembly.</title>
        <authorList>
            <person name="Smith C."/>
        </authorList>
    </citation>
    <scope>NUCLEOTIDE SEQUENCE [LARGE SCALE GENOMIC DNA]</scope>
    <source>
        <strain evidence="1">EP-1</strain>
        <tissue evidence="1">Whole</tissue>
    </source>
</reference>
<keyword evidence="2" id="KW-1185">Reference proteome</keyword>
<organism evidence="1 2">
    <name type="scientific">Halocaridina rubra</name>
    <name type="common">Hawaiian red shrimp</name>
    <dbReference type="NCBI Taxonomy" id="373956"/>
    <lineage>
        <taxon>Eukaryota</taxon>
        <taxon>Metazoa</taxon>
        <taxon>Ecdysozoa</taxon>
        <taxon>Arthropoda</taxon>
        <taxon>Crustacea</taxon>
        <taxon>Multicrustacea</taxon>
        <taxon>Malacostraca</taxon>
        <taxon>Eumalacostraca</taxon>
        <taxon>Eucarida</taxon>
        <taxon>Decapoda</taxon>
        <taxon>Pleocyemata</taxon>
        <taxon>Caridea</taxon>
        <taxon>Atyoidea</taxon>
        <taxon>Atyidae</taxon>
        <taxon>Halocaridina</taxon>
    </lineage>
</organism>
<comment type="caution">
    <text evidence="1">The sequence shown here is derived from an EMBL/GenBank/DDBJ whole genome shotgun (WGS) entry which is preliminary data.</text>
</comment>
<name>A0AAN8ZZ36_HALRR</name>
<dbReference type="EMBL" id="JAXCGZ010017178">
    <property type="protein sequence ID" value="KAK7068619.1"/>
    <property type="molecule type" value="Genomic_DNA"/>
</dbReference>
<dbReference type="Proteomes" id="UP001381693">
    <property type="component" value="Unassembled WGS sequence"/>
</dbReference>
<dbReference type="AlphaFoldDB" id="A0AAN8ZZ36"/>
<sequence>MASYKNFDCSLRGYRVAVIRIFTSAKAAVIIASPVLVTVKTNIESNIGTNTWSLASVQEVLLSSEDADHTPDQLPVAPRVLQNTDISYLSHHQHHQMGTMELQLSGHPTHVSAYHQQVYYFTNSLE</sequence>
<evidence type="ECO:0000313" key="1">
    <source>
        <dbReference type="EMBL" id="KAK7068619.1"/>
    </source>
</evidence>
<proteinExistence type="predicted"/>
<protein>
    <submittedName>
        <fullName evidence="1">Uncharacterized protein</fullName>
    </submittedName>
</protein>
<gene>
    <name evidence="1" type="ORF">SK128_000099</name>
</gene>